<dbReference type="Proteomes" id="UP000789920">
    <property type="component" value="Unassembled WGS sequence"/>
</dbReference>
<reference evidence="1" key="1">
    <citation type="submission" date="2021-06" db="EMBL/GenBank/DDBJ databases">
        <authorList>
            <person name="Kallberg Y."/>
            <person name="Tangrot J."/>
            <person name="Rosling A."/>
        </authorList>
    </citation>
    <scope>NUCLEOTIDE SEQUENCE</scope>
    <source>
        <strain evidence="1">MA461A</strain>
    </source>
</reference>
<organism evidence="1 2">
    <name type="scientific">Racocetra persica</name>
    <dbReference type="NCBI Taxonomy" id="160502"/>
    <lineage>
        <taxon>Eukaryota</taxon>
        <taxon>Fungi</taxon>
        <taxon>Fungi incertae sedis</taxon>
        <taxon>Mucoromycota</taxon>
        <taxon>Glomeromycotina</taxon>
        <taxon>Glomeromycetes</taxon>
        <taxon>Diversisporales</taxon>
        <taxon>Gigasporaceae</taxon>
        <taxon>Racocetra</taxon>
    </lineage>
</organism>
<keyword evidence="2" id="KW-1185">Reference proteome</keyword>
<evidence type="ECO:0000313" key="2">
    <source>
        <dbReference type="Proteomes" id="UP000789920"/>
    </source>
</evidence>
<feature type="non-terminal residue" evidence="1">
    <location>
        <position position="1"/>
    </location>
</feature>
<protein>
    <submittedName>
        <fullName evidence="1">17905_t:CDS:1</fullName>
    </submittedName>
</protein>
<feature type="non-terminal residue" evidence="1">
    <location>
        <position position="117"/>
    </location>
</feature>
<comment type="caution">
    <text evidence="1">The sequence shown here is derived from an EMBL/GenBank/DDBJ whole genome shotgun (WGS) entry which is preliminary data.</text>
</comment>
<sequence>MSLDKHNAIPIDTHVWQIAKREYGFNTKGTATKTLTTRLYEAIGDHFRNLFGDYSGWAHSVLFTADLKAFQDRQSFTTSDTMFKSELDSSVLIDSDQIVITKKKSRSKNIQKESILL</sequence>
<accession>A0ACA9SCF0</accession>
<evidence type="ECO:0000313" key="1">
    <source>
        <dbReference type="EMBL" id="CAG8833770.1"/>
    </source>
</evidence>
<proteinExistence type="predicted"/>
<gene>
    <name evidence="1" type="ORF">RPERSI_LOCUS28949</name>
</gene>
<dbReference type="EMBL" id="CAJVQC010107376">
    <property type="protein sequence ID" value="CAG8833770.1"/>
    <property type="molecule type" value="Genomic_DNA"/>
</dbReference>
<name>A0ACA9SCF0_9GLOM</name>